<protein>
    <recommendedName>
        <fullName evidence="5">Amine oxidase domain-containing protein</fullName>
    </recommendedName>
</protein>
<dbReference type="PANTHER" id="PTHR43563:SF1">
    <property type="entry name" value="AMINE OXIDASE [FLAVIN-CONTAINING] B"/>
    <property type="match status" value="1"/>
</dbReference>
<evidence type="ECO:0000256" key="2">
    <source>
        <dbReference type="ARBA" id="ARBA00005995"/>
    </source>
</evidence>
<dbReference type="OrthoDB" id="9794630at2"/>
<reference evidence="6 7" key="1">
    <citation type="submission" date="2015-07" db="EMBL/GenBank/DDBJ databases">
        <title>Genome analysis of myxobacterium Chondromyces crocatus Cm c5 reveals a high potential for natural compound synthesis and the genetic basis for the loss of fruiting body formation.</title>
        <authorList>
            <person name="Zaburannyi N."/>
            <person name="Bunk B."/>
            <person name="Maier J."/>
            <person name="Overmann J."/>
            <person name="Mueller R."/>
        </authorList>
    </citation>
    <scope>NUCLEOTIDE SEQUENCE [LARGE SCALE GENOMIC DNA]</scope>
    <source>
        <strain evidence="6 7">Cm c5</strain>
    </source>
</reference>
<sequence length="472" mass="52604">MVSEQCDVVVVGAGLSGMCAARKLTRRGRQVVVLEAQDRTGGRVCHEEVEIDGHHHSFDLGAAYLGTNQTALIQLCTELGLCMDFDDPSADVIPVRAEGEAVYYLNGKRVLEDPEATLPWAAFNPISLFGIWRMQLRLDRFIQVMKNHIHDPWNAPNAERWDDWSVEDFLKSDVFFTRIDEDMLRIGVRAVWSVEPSEISFLYFLWYAASAGGIDTLLDNQGKDAAQGFYFRHGAHDVCDRLTRELGPAVRLGHPVRRIEQDLEGVTITTRTNDRLRARHAIVAVSPSVSSRIEYDPPLRPDRTHLVQRNPLGRTVKCYAVYDEPFWHERYSGLSIGNTTPLIWTMDYTVPPGPPAIMAFVVADHADALSGRPAHDIERTVCTALAETFQDERFRSPRRFIYKDWSADPWAWGGPTGVSPPGALTAFGRALRRPFGRIHWAGAEAATVWMGYLDGAVNAGHAAADGILTAGP</sequence>
<proteinExistence type="inferred from homology"/>
<dbReference type="SUPFAM" id="SSF51905">
    <property type="entry name" value="FAD/NAD(P)-binding domain"/>
    <property type="match status" value="1"/>
</dbReference>
<feature type="domain" description="Amine oxidase" evidence="5">
    <location>
        <begin position="15"/>
        <end position="468"/>
    </location>
</feature>
<keyword evidence="7" id="KW-1185">Reference proteome</keyword>
<dbReference type="PRINTS" id="PR00757">
    <property type="entry name" value="AMINEOXDASEF"/>
</dbReference>
<dbReference type="KEGG" id="ccro:CMC5_058140"/>
<evidence type="ECO:0000256" key="4">
    <source>
        <dbReference type="PIRSR" id="PIRSR601613-1"/>
    </source>
</evidence>
<dbReference type="InterPro" id="IPR002937">
    <property type="entry name" value="Amino_oxidase"/>
</dbReference>
<dbReference type="AlphaFoldDB" id="A0A0K1ELS7"/>
<evidence type="ECO:0000256" key="3">
    <source>
        <dbReference type="ARBA" id="ARBA00023002"/>
    </source>
</evidence>
<gene>
    <name evidence="6" type="ORF">CMC5_058140</name>
</gene>
<comment type="similarity">
    <text evidence="2">Belongs to the flavin monoamine oxidase family.</text>
</comment>
<evidence type="ECO:0000259" key="5">
    <source>
        <dbReference type="Pfam" id="PF01593"/>
    </source>
</evidence>
<dbReference type="Proteomes" id="UP000067626">
    <property type="component" value="Chromosome"/>
</dbReference>
<dbReference type="InterPro" id="IPR001613">
    <property type="entry name" value="Flavin_amine_oxidase"/>
</dbReference>
<comment type="cofactor">
    <cofactor evidence="1">
        <name>FAD</name>
        <dbReference type="ChEBI" id="CHEBI:57692"/>
    </cofactor>
</comment>
<organism evidence="6 7">
    <name type="scientific">Chondromyces crocatus</name>
    <dbReference type="NCBI Taxonomy" id="52"/>
    <lineage>
        <taxon>Bacteria</taxon>
        <taxon>Pseudomonadati</taxon>
        <taxon>Myxococcota</taxon>
        <taxon>Polyangia</taxon>
        <taxon>Polyangiales</taxon>
        <taxon>Polyangiaceae</taxon>
        <taxon>Chondromyces</taxon>
    </lineage>
</organism>
<dbReference type="GO" id="GO:0016491">
    <property type="term" value="F:oxidoreductase activity"/>
    <property type="evidence" value="ECO:0007669"/>
    <property type="project" value="UniProtKB-KW"/>
</dbReference>
<feature type="binding site" evidence="4">
    <location>
        <position position="256"/>
    </location>
    <ligand>
        <name>FAD</name>
        <dbReference type="ChEBI" id="CHEBI:57692"/>
    </ligand>
</feature>
<dbReference type="SUPFAM" id="SSF54373">
    <property type="entry name" value="FAD-linked reductases, C-terminal domain"/>
    <property type="match status" value="1"/>
</dbReference>
<evidence type="ECO:0000313" key="7">
    <source>
        <dbReference type="Proteomes" id="UP000067626"/>
    </source>
</evidence>
<feature type="binding site" evidence="4">
    <location>
        <position position="444"/>
    </location>
    <ligand>
        <name>FAD</name>
        <dbReference type="ChEBI" id="CHEBI:57692"/>
    </ligand>
</feature>
<dbReference type="PANTHER" id="PTHR43563">
    <property type="entry name" value="AMINE OXIDASE"/>
    <property type="match status" value="1"/>
</dbReference>
<dbReference type="Gene3D" id="1.10.405.10">
    <property type="entry name" value="Guanine Nucleotide Dissociation Inhibitor, domain 1"/>
    <property type="match status" value="1"/>
</dbReference>
<evidence type="ECO:0000313" key="6">
    <source>
        <dbReference type="EMBL" id="AKT41607.1"/>
    </source>
</evidence>
<evidence type="ECO:0000256" key="1">
    <source>
        <dbReference type="ARBA" id="ARBA00001974"/>
    </source>
</evidence>
<dbReference type="RefSeq" id="WP_050433367.1">
    <property type="nucleotide sequence ID" value="NZ_CP012159.1"/>
</dbReference>
<feature type="binding site" evidence="4">
    <location>
        <position position="16"/>
    </location>
    <ligand>
        <name>FAD</name>
        <dbReference type="ChEBI" id="CHEBI:57692"/>
    </ligand>
</feature>
<keyword evidence="3" id="KW-0560">Oxidoreductase</keyword>
<dbReference type="InterPro" id="IPR036188">
    <property type="entry name" value="FAD/NAD-bd_sf"/>
</dbReference>
<dbReference type="EMBL" id="CP012159">
    <property type="protein sequence ID" value="AKT41607.1"/>
    <property type="molecule type" value="Genomic_DNA"/>
</dbReference>
<dbReference type="Pfam" id="PF01593">
    <property type="entry name" value="Amino_oxidase"/>
    <property type="match status" value="1"/>
</dbReference>
<feature type="binding site" evidence="4">
    <location>
        <position position="360"/>
    </location>
    <ligand>
        <name>substrate</name>
    </ligand>
</feature>
<accession>A0A0K1ELS7</accession>
<feature type="binding site" evidence="4">
    <location>
        <begin position="35"/>
        <end position="36"/>
    </location>
    <ligand>
        <name>FAD</name>
        <dbReference type="ChEBI" id="CHEBI:57692"/>
    </ligand>
</feature>
<dbReference type="Gene3D" id="3.90.660.10">
    <property type="match status" value="1"/>
</dbReference>
<dbReference type="STRING" id="52.CMC5_058140"/>
<dbReference type="InterPro" id="IPR050703">
    <property type="entry name" value="Flavin_MAO"/>
</dbReference>
<name>A0A0K1ELS7_CHOCO</name>
<dbReference type="Gene3D" id="3.50.50.60">
    <property type="entry name" value="FAD/NAD(P)-binding domain"/>
    <property type="match status" value="1"/>
</dbReference>